<name>A0A370TR96_9HELO</name>
<dbReference type="Proteomes" id="UP000254866">
    <property type="component" value="Unassembled WGS sequence"/>
</dbReference>
<feature type="region of interest" description="Disordered" evidence="1">
    <location>
        <begin position="1"/>
        <end position="24"/>
    </location>
</feature>
<feature type="compositionally biased region" description="Low complexity" evidence="1">
    <location>
        <begin position="83"/>
        <end position="92"/>
    </location>
</feature>
<dbReference type="EMBL" id="NPIC01000003">
    <property type="protein sequence ID" value="RDL38056.1"/>
    <property type="molecule type" value="Genomic_DNA"/>
</dbReference>
<reference evidence="2 3" key="1">
    <citation type="journal article" date="2018" name="IMA Fungus">
        <title>IMA Genome-F 9: Draft genome sequence of Annulohypoxylon stygium, Aspergillus mulundensis, Berkeleyomyces basicola (syn. Thielaviopsis basicola), Ceratocystis smalleyi, two Cercospora beticola strains, Coleophoma cylindrospora, Fusarium fracticaudum, Phialophora cf. hyalina, and Morchella septimelata.</title>
        <authorList>
            <person name="Wingfield B.D."/>
            <person name="Bills G.F."/>
            <person name="Dong Y."/>
            <person name="Huang W."/>
            <person name="Nel W.J."/>
            <person name="Swalarsk-Parry B.S."/>
            <person name="Vaghefi N."/>
            <person name="Wilken P.M."/>
            <person name="An Z."/>
            <person name="de Beer Z.W."/>
            <person name="De Vos L."/>
            <person name="Chen L."/>
            <person name="Duong T.A."/>
            <person name="Gao Y."/>
            <person name="Hammerbacher A."/>
            <person name="Kikkert J.R."/>
            <person name="Li Y."/>
            <person name="Li H."/>
            <person name="Li K."/>
            <person name="Li Q."/>
            <person name="Liu X."/>
            <person name="Ma X."/>
            <person name="Naidoo K."/>
            <person name="Pethybridge S.J."/>
            <person name="Sun J."/>
            <person name="Steenkamp E.T."/>
            <person name="van der Nest M.A."/>
            <person name="van Wyk S."/>
            <person name="Wingfield M.J."/>
            <person name="Xiong C."/>
            <person name="Yue Q."/>
            <person name="Zhang X."/>
        </authorList>
    </citation>
    <scope>NUCLEOTIDE SEQUENCE [LARGE SCALE GENOMIC DNA]</scope>
    <source>
        <strain evidence="2 3">BP 5553</strain>
    </source>
</reference>
<feature type="compositionally biased region" description="Polar residues" evidence="1">
    <location>
        <begin position="48"/>
        <end position="60"/>
    </location>
</feature>
<dbReference type="STRING" id="2656787.A0A370TR96"/>
<protein>
    <submittedName>
        <fullName evidence="2">Uncharacterized protein</fullName>
    </submittedName>
</protein>
<dbReference type="RefSeq" id="XP_031870712.1">
    <property type="nucleotide sequence ID" value="XM_032014112.1"/>
</dbReference>
<dbReference type="Pfam" id="PF13136">
    <property type="entry name" value="DUF3984"/>
    <property type="match status" value="1"/>
</dbReference>
<keyword evidence="3" id="KW-1185">Reference proteome</keyword>
<dbReference type="InterPro" id="IPR025040">
    <property type="entry name" value="DUF3984"/>
</dbReference>
<feature type="region of interest" description="Disordered" evidence="1">
    <location>
        <begin position="147"/>
        <end position="225"/>
    </location>
</feature>
<gene>
    <name evidence="2" type="ORF">BP5553_05489</name>
</gene>
<proteinExistence type="predicted"/>
<dbReference type="GeneID" id="43598338"/>
<organism evidence="2 3">
    <name type="scientific">Venustampulla echinocandica</name>
    <dbReference type="NCBI Taxonomy" id="2656787"/>
    <lineage>
        <taxon>Eukaryota</taxon>
        <taxon>Fungi</taxon>
        <taxon>Dikarya</taxon>
        <taxon>Ascomycota</taxon>
        <taxon>Pezizomycotina</taxon>
        <taxon>Leotiomycetes</taxon>
        <taxon>Helotiales</taxon>
        <taxon>Pleuroascaceae</taxon>
        <taxon>Venustampulla</taxon>
    </lineage>
</organism>
<feature type="compositionally biased region" description="Basic and acidic residues" evidence="1">
    <location>
        <begin position="176"/>
        <end position="193"/>
    </location>
</feature>
<evidence type="ECO:0000313" key="3">
    <source>
        <dbReference type="Proteomes" id="UP000254866"/>
    </source>
</evidence>
<evidence type="ECO:0000313" key="2">
    <source>
        <dbReference type="EMBL" id="RDL38056.1"/>
    </source>
</evidence>
<comment type="caution">
    <text evidence="2">The sequence shown here is derived from an EMBL/GenBank/DDBJ whole genome shotgun (WGS) entry which is preliminary data.</text>
</comment>
<evidence type="ECO:0000256" key="1">
    <source>
        <dbReference type="SAM" id="MobiDB-lite"/>
    </source>
</evidence>
<feature type="region of interest" description="Disordered" evidence="1">
    <location>
        <begin position="48"/>
        <end position="67"/>
    </location>
</feature>
<feature type="compositionally biased region" description="Low complexity" evidence="1">
    <location>
        <begin position="204"/>
        <end position="223"/>
    </location>
</feature>
<sequence length="378" mass="41617">MDLAYNHPRPYARHHNRSLTSPNHLTLAPLTSRLPLSDPDALPDFNSSSYIEGRSAPTTPSILSRSSSRVSLCKPAHLSLSKSKSSTHLLAAAKHKQARSVPSTPRKSKLGRSAITTGHDAQGLSEGDRNDSDWLLRAGAAISSSTRESKGQAWLVSRASSTSLTAQRDEEEEQFEHELARERMARDSRRGSVDADDEFSPITRRSLSFSSRSRPGSRFASRANSRRGSRAVLTPLADERDGYFDVSNLDKEGLVVEPDFVDVDEEEFEDEGGDEARMDEAVVRNLARASSAGLTGWVERMLGWSLFAVDEDDEDPDVDVVGEKTEETELSSRLSRRHLRGGMEEVQTADVMPALRDDDAGGWQDAAWLLSVATRVLL</sequence>
<accession>A0A370TR96</accession>
<dbReference type="OrthoDB" id="5339776at2759"/>
<feature type="region of interest" description="Disordered" evidence="1">
    <location>
        <begin position="83"/>
        <end position="130"/>
    </location>
</feature>
<dbReference type="AlphaFoldDB" id="A0A370TR96"/>